<dbReference type="InterPro" id="IPR012347">
    <property type="entry name" value="Ferritin-like"/>
</dbReference>
<dbReference type="RefSeq" id="WP_116881371.1">
    <property type="nucleotide sequence ID" value="NZ_QURB01000007.1"/>
</dbReference>
<proteinExistence type="predicted"/>
<reference evidence="1 2" key="1">
    <citation type="submission" date="2018-08" db="EMBL/GenBank/DDBJ databases">
        <title>The draft genome squence of Brumimicrobium sp. N62.</title>
        <authorList>
            <person name="Du Z.-J."/>
            <person name="Luo H.-R."/>
        </authorList>
    </citation>
    <scope>NUCLEOTIDE SEQUENCE [LARGE SCALE GENOMIC DNA]</scope>
    <source>
        <strain evidence="1 2">N62</strain>
    </source>
</reference>
<dbReference type="InterPro" id="IPR009078">
    <property type="entry name" value="Ferritin-like_SF"/>
</dbReference>
<evidence type="ECO:0000313" key="1">
    <source>
        <dbReference type="EMBL" id="RFC53675.1"/>
    </source>
</evidence>
<evidence type="ECO:0000313" key="2">
    <source>
        <dbReference type="Proteomes" id="UP000257127"/>
    </source>
</evidence>
<dbReference type="GO" id="GO:0010124">
    <property type="term" value="P:phenylacetate catabolic process"/>
    <property type="evidence" value="ECO:0007669"/>
    <property type="project" value="InterPro"/>
</dbReference>
<dbReference type="EMBL" id="QURB01000007">
    <property type="protein sequence ID" value="RFC53675.1"/>
    <property type="molecule type" value="Genomic_DNA"/>
</dbReference>
<dbReference type="Proteomes" id="UP000257127">
    <property type="component" value="Unassembled WGS sequence"/>
</dbReference>
<dbReference type="OrthoDB" id="9789947at2"/>
<sequence length="252" mass="29455">MTKQEALFEYLLRKADDSLILGHRLSEWCGHGPILEEDIAITNIALDLIGQATELYKYAAEVEDKGRDEDDLAFLRIEREYKNVLLVEQTNGDFGKTMIRQLFFDHFEHLLYEELMNSKDERIAAIATKTIKEIKYHIKHSSEWTIRLGDGTEESHNRVQKSVRDLSRFTKELFYQDEVDQILIAEGIIPDVSKFKVEYDKNIKAILDEATLELPNEKWQLDGGRKGVHSEHLGYLLTELQYMQRTYPGMKW</sequence>
<dbReference type="AlphaFoldDB" id="A0A3E1EVT8"/>
<dbReference type="NCBIfam" id="TIGR02158">
    <property type="entry name" value="PA_CoA_Oxy3"/>
    <property type="match status" value="1"/>
</dbReference>
<protein>
    <submittedName>
        <fullName evidence="1">Phenylacetate-CoA oxygenase subunit PaaI</fullName>
    </submittedName>
</protein>
<keyword evidence="2" id="KW-1185">Reference proteome</keyword>
<dbReference type="Gene3D" id="1.20.1260.10">
    <property type="match status" value="1"/>
</dbReference>
<comment type="caution">
    <text evidence="1">The sequence shown here is derived from an EMBL/GenBank/DDBJ whole genome shotgun (WGS) entry which is preliminary data.</text>
</comment>
<dbReference type="PANTHER" id="PTHR30458">
    <property type="entry name" value="PHENYLACETIC ACID DEGRADATION PROTEIN PAA"/>
    <property type="match status" value="1"/>
</dbReference>
<accession>A0A3E1EVT8</accession>
<dbReference type="GO" id="GO:0005829">
    <property type="term" value="C:cytosol"/>
    <property type="evidence" value="ECO:0007669"/>
    <property type="project" value="TreeGrafter"/>
</dbReference>
<organism evidence="1 2">
    <name type="scientific">Brumimicrobium aurantiacum</name>
    <dbReference type="NCBI Taxonomy" id="1737063"/>
    <lineage>
        <taxon>Bacteria</taxon>
        <taxon>Pseudomonadati</taxon>
        <taxon>Bacteroidota</taxon>
        <taxon>Flavobacteriia</taxon>
        <taxon>Flavobacteriales</taxon>
        <taxon>Crocinitomicaceae</taxon>
        <taxon>Brumimicrobium</taxon>
    </lineage>
</organism>
<dbReference type="InterPro" id="IPR007814">
    <property type="entry name" value="PaaA_PaaC"/>
</dbReference>
<dbReference type="FunFam" id="1.20.1260.10:FF:000012">
    <property type="entry name" value="1,2-phenylacetyl-CoA epoxidase, subunit C"/>
    <property type="match status" value="1"/>
</dbReference>
<dbReference type="Pfam" id="PF05138">
    <property type="entry name" value="PaaA_PaaC"/>
    <property type="match status" value="1"/>
</dbReference>
<dbReference type="InterPro" id="IPR052703">
    <property type="entry name" value="Aromatic_CoA_ox/epox"/>
</dbReference>
<dbReference type="PANTHER" id="PTHR30458:SF0">
    <property type="entry name" value="1,2-PHENYLACETYL-COA EPOXIDASE, SUBUNIT C"/>
    <property type="match status" value="1"/>
</dbReference>
<dbReference type="PIRSF" id="PIRSF037834">
    <property type="entry name" value="PA_CoA_Oase3"/>
    <property type="match status" value="1"/>
</dbReference>
<dbReference type="SUPFAM" id="SSF47240">
    <property type="entry name" value="Ferritin-like"/>
    <property type="match status" value="1"/>
</dbReference>
<name>A0A3E1EVT8_9FLAO</name>
<dbReference type="InterPro" id="IPR011882">
    <property type="entry name" value="PaaC"/>
</dbReference>
<gene>
    <name evidence="1" type="primary">paaI</name>
    <name evidence="1" type="ORF">DXU93_11135</name>
</gene>